<accession>A0A1H2XCY3</accession>
<dbReference type="RefSeq" id="WP_211752344.1">
    <property type="nucleotide sequence ID" value="NZ_FNNH01000037.1"/>
</dbReference>
<organism evidence="1 2">
    <name type="scientific">Nitrosomonas communis</name>
    <dbReference type="NCBI Taxonomy" id="44574"/>
    <lineage>
        <taxon>Bacteria</taxon>
        <taxon>Pseudomonadati</taxon>
        <taxon>Pseudomonadota</taxon>
        <taxon>Betaproteobacteria</taxon>
        <taxon>Nitrosomonadales</taxon>
        <taxon>Nitrosomonadaceae</taxon>
        <taxon>Nitrosomonas</taxon>
    </lineage>
</organism>
<sequence length="123" mass="14090">MSSCYPLIAQEIADLEVAHRKTSVKRYADRLKTVYLPGKGWSVTQVAKSLMIDRETVRNHYKRYRKGGLSALQKFEVGGSKSFLNELQKQALDQHLHKNLYLTAKEIAHYVEQTWGISYSESG</sequence>
<dbReference type="AlphaFoldDB" id="A0A1H2XCY3"/>
<reference evidence="1 2" key="1">
    <citation type="submission" date="2016-10" db="EMBL/GenBank/DDBJ databases">
        <authorList>
            <person name="de Groot N.N."/>
        </authorList>
    </citation>
    <scope>NUCLEOTIDE SEQUENCE [LARGE SCALE GENOMIC DNA]</scope>
    <source>
        <strain evidence="1 2">Nm110</strain>
    </source>
</reference>
<protein>
    <submittedName>
        <fullName evidence="1">Winged helix-turn helix</fullName>
    </submittedName>
</protein>
<proteinExistence type="predicted"/>
<dbReference type="EMBL" id="FNNH01000037">
    <property type="protein sequence ID" value="SDW90710.1"/>
    <property type="molecule type" value="Genomic_DNA"/>
</dbReference>
<dbReference type="InterPro" id="IPR009057">
    <property type="entry name" value="Homeodomain-like_sf"/>
</dbReference>
<evidence type="ECO:0000313" key="2">
    <source>
        <dbReference type="Proteomes" id="UP000183454"/>
    </source>
</evidence>
<gene>
    <name evidence="1" type="ORF">SAMN05421882_103715</name>
</gene>
<dbReference type="SUPFAM" id="SSF46689">
    <property type="entry name" value="Homeodomain-like"/>
    <property type="match status" value="1"/>
</dbReference>
<dbReference type="InterPro" id="IPR036388">
    <property type="entry name" value="WH-like_DNA-bd_sf"/>
</dbReference>
<dbReference type="Proteomes" id="UP000183454">
    <property type="component" value="Unassembled WGS sequence"/>
</dbReference>
<dbReference type="Pfam" id="PF13551">
    <property type="entry name" value="HTH_29"/>
    <property type="match status" value="1"/>
</dbReference>
<evidence type="ECO:0000313" key="1">
    <source>
        <dbReference type="EMBL" id="SDW90710.1"/>
    </source>
</evidence>
<name>A0A1H2XCY3_9PROT</name>
<dbReference type="Gene3D" id="1.10.10.10">
    <property type="entry name" value="Winged helix-like DNA-binding domain superfamily/Winged helix DNA-binding domain"/>
    <property type="match status" value="1"/>
</dbReference>